<keyword evidence="2" id="KW-1185">Reference proteome</keyword>
<dbReference type="Proteomes" id="UP001222800">
    <property type="component" value="Chromosome"/>
</dbReference>
<name>A0ABY8EGX9_9FIRM</name>
<reference evidence="1 2" key="1">
    <citation type="submission" date="2023-03" db="EMBL/GenBank/DDBJ databases">
        <title>Complete genome sequence of Tepidibacter sp. SWIR-1, isolated from a deep-sea hydrothermal vent.</title>
        <authorList>
            <person name="Li X."/>
        </authorList>
    </citation>
    <scope>NUCLEOTIDE SEQUENCE [LARGE SCALE GENOMIC DNA]</scope>
    <source>
        <strain evidence="1 2">SWIR-1</strain>
    </source>
</reference>
<evidence type="ECO:0000313" key="1">
    <source>
        <dbReference type="EMBL" id="WFD12197.1"/>
    </source>
</evidence>
<proteinExistence type="predicted"/>
<evidence type="ECO:0000313" key="2">
    <source>
        <dbReference type="Proteomes" id="UP001222800"/>
    </source>
</evidence>
<organism evidence="1 2">
    <name type="scientific">Tepidibacter hydrothermalis</name>
    <dbReference type="NCBI Taxonomy" id="3036126"/>
    <lineage>
        <taxon>Bacteria</taxon>
        <taxon>Bacillati</taxon>
        <taxon>Bacillota</taxon>
        <taxon>Clostridia</taxon>
        <taxon>Peptostreptococcales</taxon>
        <taxon>Peptostreptococcaceae</taxon>
        <taxon>Tepidibacter</taxon>
    </lineage>
</organism>
<accession>A0ABY8EGX9</accession>
<gene>
    <name evidence="1" type="ORF">P4S50_08965</name>
</gene>
<dbReference type="EMBL" id="CP120733">
    <property type="protein sequence ID" value="WFD12197.1"/>
    <property type="molecule type" value="Genomic_DNA"/>
</dbReference>
<sequence>MKDMGIINCSTTQAVPLIIGKDTVYVHSEIEQVFEDNQGNPTENLWKCHEIQYEKDEYIKILSEKNASLESQLTDTQLALVEIYEGMVV</sequence>
<dbReference type="RefSeq" id="WP_277734504.1">
    <property type="nucleotide sequence ID" value="NZ_CP120733.1"/>
</dbReference>
<protein>
    <submittedName>
        <fullName evidence="1">Uncharacterized protein</fullName>
    </submittedName>
</protein>